<gene>
    <name evidence="1" type="ORF">EHF_0499</name>
</gene>
<reference evidence="1 2" key="1">
    <citation type="submission" date="2014-03" db="EMBL/GenBank/DDBJ databases">
        <title>Sequencing and Comparison of Genomes and Transcriptome Profiles of Human Ehrlichiosis Agents.</title>
        <authorList>
            <person name="Lin M."/>
            <person name="Daugherty S.C."/>
            <person name="Nagaraj S."/>
            <person name="Cheng Z."/>
            <person name="Xiong Q."/>
            <person name="Lin F.-Y."/>
            <person name="Sengamalay N."/>
            <person name="Ott S."/>
            <person name="Godinez A."/>
            <person name="Tallon L.J."/>
            <person name="Sadzewicz L."/>
            <person name="Fraser C.M."/>
            <person name="Dunning Hotopp J.C."/>
            <person name="Rikihisa Y."/>
        </authorList>
    </citation>
    <scope>NUCLEOTIDE SEQUENCE [LARGE SCALE GENOMIC DNA]</scope>
    <source>
        <strain evidence="1 2">HF</strain>
    </source>
</reference>
<dbReference type="EMBL" id="CP007474">
    <property type="protein sequence ID" value="AHX04634.1"/>
    <property type="molecule type" value="Genomic_DNA"/>
</dbReference>
<organism evidence="1 2">
    <name type="scientific">Ehrlichia japonica</name>
    <dbReference type="NCBI Taxonomy" id="391036"/>
    <lineage>
        <taxon>Bacteria</taxon>
        <taxon>Pseudomonadati</taxon>
        <taxon>Pseudomonadota</taxon>
        <taxon>Alphaproteobacteria</taxon>
        <taxon>Rickettsiales</taxon>
        <taxon>Anaplasmataceae</taxon>
        <taxon>Ehrlichia</taxon>
    </lineage>
</organism>
<dbReference type="HOGENOM" id="CLU_3042973_0_0_5"/>
<dbReference type="AlphaFoldDB" id="X5H1D2"/>
<name>X5H1D2_9RICK</name>
<proteinExistence type="predicted"/>
<evidence type="ECO:0000313" key="2">
    <source>
        <dbReference type="Proteomes" id="UP000023762"/>
    </source>
</evidence>
<dbReference type="KEGG" id="ehh:EHF_0499"/>
<evidence type="ECO:0000313" key="1">
    <source>
        <dbReference type="EMBL" id="AHX04634.1"/>
    </source>
</evidence>
<sequence>MLFFDGYPALISERKCRYDKFRGAYYVVNTDFDGRIGLPSSENAIFMSMHQTMF</sequence>
<dbReference type="Proteomes" id="UP000023762">
    <property type="component" value="Chromosome"/>
</dbReference>
<protein>
    <submittedName>
        <fullName evidence="1">Uncharacterized protein</fullName>
    </submittedName>
</protein>
<accession>X5H1D2</accession>
<keyword evidence="2" id="KW-1185">Reference proteome</keyword>